<keyword evidence="1" id="KW-1133">Transmembrane helix</keyword>
<dbReference type="Proteomes" id="UP001595617">
    <property type="component" value="Unassembled WGS sequence"/>
</dbReference>
<protein>
    <submittedName>
        <fullName evidence="2">Uncharacterized protein</fullName>
    </submittedName>
</protein>
<reference evidence="3" key="1">
    <citation type="journal article" date="2019" name="Int. J. Syst. Evol. Microbiol.">
        <title>The Global Catalogue of Microorganisms (GCM) 10K type strain sequencing project: providing services to taxonomists for standard genome sequencing and annotation.</title>
        <authorList>
            <consortium name="The Broad Institute Genomics Platform"/>
            <consortium name="The Broad Institute Genome Sequencing Center for Infectious Disease"/>
            <person name="Wu L."/>
            <person name="Ma J."/>
        </authorList>
    </citation>
    <scope>NUCLEOTIDE SEQUENCE [LARGE SCALE GENOMIC DNA]</scope>
    <source>
        <strain evidence="3">IBRC 10765</strain>
    </source>
</reference>
<comment type="caution">
    <text evidence="2">The sequence shown here is derived from an EMBL/GenBank/DDBJ whole genome shotgun (WGS) entry which is preliminary data.</text>
</comment>
<proteinExistence type="predicted"/>
<dbReference type="EMBL" id="JBHRYR010000002">
    <property type="protein sequence ID" value="MFC3852187.1"/>
    <property type="molecule type" value="Genomic_DNA"/>
</dbReference>
<evidence type="ECO:0000313" key="2">
    <source>
        <dbReference type="EMBL" id="MFC3852187.1"/>
    </source>
</evidence>
<feature type="transmembrane region" description="Helical" evidence="1">
    <location>
        <begin position="85"/>
        <end position="107"/>
    </location>
</feature>
<keyword evidence="1" id="KW-0472">Membrane</keyword>
<sequence>MNIDKAWEQQLAKQLKAQQTYVEDNGFTAGVLAALPSESGASSSAEYRGLLAIPPLLVSAVVLLQGQPWLRLRDVWAWLSAGDTLSLLTVGAMVSAGLLVGCGAWLARDMKVL</sequence>
<dbReference type="RefSeq" id="WP_380694052.1">
    <property type="nucleotide sequence ID" value="NZ_JBHRYR010000002.1"/>
</dbReference>
<organism evidence="2 3">
    <name type="scientific">Saccharospirillum mangrovi</name>
    <dbReference type="NCBI Taxonomy" id="2161747"/>
    <lineage>
        <taxon>Bacteria</taxon>
        <taxon>Pseudomonadati</taxon>
        <taxon>Pseudomonadota</taxon>
        <taxon>Gammaproteobacteria</taxon>
        <taxon>Oceanospirillales</taxon>
        <taxon>Saccharospirillaceae</taxon>
        <taxon>Saccharospirillum</taxon>
    </lineage>
</organism>
<keyword evidence="3" id="KW-1185">Reference proteome</keyword>
<keyword evidence="1" id="KW-0812">Transmembrane</keyword>
<evidence type="ECO:0000256" key="1">
    <source>
        <dbReference type="SAM" id="Phobius"/>
    </source>
</evidence>
<name>A0ABV7ZYF3_9GAMM</name>
<gene>
    <name evidence="2" type="ORF">ACFOOG_05000</name>
</gene>
<feature type="transmembrane region" description="Helical" evidence="1">
    <location>
        <begin position="47"/>
        <end position="65"/>
    </location>
</feature>
<accession>A0ABV7ZYF3</accession>
<evidence type="ECO:0000313" key="3">
    <source>
        <dbReference type="Proteomes" id="UP001595617"/>
    </source>
</evidence>